<accession>A0A4C1VAJ4</accession>
<evidence type="ECO:0000313" key="2">
    <source>
        <dbReference type="EMBL" id="GBP35327.1"/>
    </source>
</evidence>
<dbReference type="AlphaFoldDB" id="A0A4C1VAJ4"/>
<gene>
    <name evidence="2" type="ORF">EVAR_20700_1</name>
</gene>
<comment type="caution">
    <text evidence="2">The sequence shown here is derived from an EMBL/GenBank/DDBJ whole genome shotgun (WGS) entry which is preliminary data.</text>
</comment>
<dbReference type="Proteomes" id="UP000299102">
    <property type="component" value="Unassembled WGS sequence"/>
</dbReference>
<dbReference type="EMBL" id="BGZK01000302">
    <property type="protein sequence ID" value="GBP35327.1"/>
    <property type="molecule type" value="Genomic_DNA"/>
</dbReference>
<feature type="region of interest" description="Disordered" evidence="1">
    <location>
        <begin position="34"/>
        <end position="55"/>
    </location>
</feature>
<evidence type="ECO:0000256" key="1">
    <source>
        <dbReference type="SAM" id="MobiDB-lite"/>
    </source>
</evidence>
<organism evidence="2 3">
    <name type="scientific">Eumeta variegata</name>
    <name type="common">Bagworm moth</name>
    <name type="synonym">Eumeta japonica</name>
    <dbReference type="NCBI Taxonomy" id="151549"/>
    <lineage>
        <taxon>Eukaryota</taxon>
        <taxon>Metazoa</taxon>
        <taxon>Ecdysozoa</taxon>
        <taxon>Arthropoda</taxon>
        <taxon>Hexapoda</taxon>
        <taxon>Insecta</taxon>
        <taxon>Pterygota</taxon>
        <taxon>Neoptera</taxon>
        <taxon>Endopterygota</taxon>
        <taxon>Lepidoptera</taxon>
        <taxon>Glossata</taxon>
        <taxon>Ditrysia</taxon>
        <taxon>Tineoidea</taxon>
        <taxon>Psychidae</taxon>
        <taxon>Oiketicinae</taxon>
        <taxon>Eumeta</taxon>
    </lineage>
</organism>
<evidence type="ECO:0000313" key="3">
    <source>
        <dbReference type="Proteomes" id="UP000299102"/>
    </source>
</evidence>
<name>A0A4C1VAJ4_EUMVA</name>
<feature type="region of interest" description="Disordered" evidence="1">
    <location>
        <begin position="72"/>
        <end position="96"/>
    </location>
</feature>
<proteinExistence type="predicted"/>
<protein>
    <submittedName>
        <fullName evidence="2">Uncharacterized protein</fullName>
    </submittedName>
</protein>
<sequence>MYSRELASARQVEPVNQALGTVIFRSVPQGNLSATLQGEKDKPGLEYGGTTQGSLPATLQGEKINQALNTDEPHRYVNSPTGIDSGSRRAPQDVNSQKNRFWLRRSPTGCKLTTGIEPWLEEEPLRSVFHSRDLYWIKVAFKTSGQSPGSSLEKVGISDGNCLGGDNGVSAVSGRGTDVTSAA</sequence>
<reference evidence="2 3" key="1">
    <citation type="journal article" date="2019" name="Commun. Biol.">
        <title>The bagworm genome reveals a unique fibroin gene that provides high tensile strength.</title>
        <authorList>
            <person name="Kono N."/>
            <person name="Nakamura H."/>
            <person name="Ohtoshi R."/>
            <person name="Tomita M."/>
            <person name="Numata K."/>
            <person name="Arakawa K."/>
        </authorList>
    </citation>
    <scope>NUCLEOTIDE SEQUENCE [LARGE SCALE GENOMIC DNA]</scope>
</reference>
<keyword evidence="3" id="KW-1185">Reference proteome</keyword>
<feature type="region of interest" description="Disordered" evidence="1">
    <location>
        <begin position="164"/>
        <end position="183"/>
    </location>
</feature>